<comment type="caution">
    <text evidence="1">The sequence shown here is derived from an EMBL/GenBank/DDBJ whole genome shotgun (WGS) entry which is preliminary data.</text>
</comment>
<proteinExistence type="predicted"/>
<organism evidence="1 2">
    <name type="scientific">Dentiscutata heterogama</name>
    <dbReference type="NCBI Taxonomy" id="1316150"/>
    <lineage>
        <taxon>Eukaryota</taxon>
        <taxon>Fungi</taxon>
        <taxon>Fungi incertae sedis</taxon>
        <taxon>Mucoromycota</taxon>
        <taxon>Glomeromycotina</taxon>
        <taxon>Glomeromycetes</taxon>
        <taxon>Diversisporales</taxon>
        <taxon>Gigasporaceae</taxon>
        <taxon>Dentiscutata</taxon>
    </lineage>
</organism>
<protein>
    <submittedName>
        <fullName evidence="1">5648_t:CDS:1</fullName>
    </submittedName>
</protein>
<reference evidence="1" key="1">
    <citation type="submission" date="2021-06" db="EMBL/GenBank/DDBJ databases">
        <authorList>
            <person name="Kallberg Y."/>
            <person name="Tangrot J."/>
            <person name="Rosling A."/>
        </authorList>
    </citation>
    <scope>NUCLEOTIDE SEQUENCE</scope>
    <source>
        <strain evidence="1">IL203A</strain>
    </source>
</reference>
<dbReference type="Proteomes" id="UP000789702">
    <property type="component" value="Unassembled WGS sequence"/>
</dbReference>
<evidence type="ECO:0000313" key="1">
    <source>
        <dbReference type="EMBL" id="CAG8534294.1"/>
    </source>
</evidence>
<evidence type="ECO:0000313" key="2">
    <source>
        <dbReference type="Proteomes" id="UP000789702"/>
    </source>
</evidence>
<accession>A0ACA9LJG1</accession>
<name>A0ACA9LJG1_9GLOM</name>
<dbReference type="EMBL" id="CAJVPU010004527">
    <property type="protein sequence ID" value="CAG8534294.1"/>
    <property type="molecule type" value="Genomic_DNA"/>
</dbReference>
<sequence length="68" mass="7325">MFFFGVLAFPLLERSSSNQAISLSLGTGTVGRQSTGHPRSYGILPSYSISTALTQRATHKMLSAMTMD</sequence>
<gene>
    <name evidence="1" type="ORF">DHETER_LOCUS4509</name>
</gene>
<keyword evidence="2" id="KW-1185">Reference proteome</keyword>